<dbReference type="NCBIfam" id="TIGR00152">
    <property type="entry name" value="dephospho-CoA kinase"/>
    <property type="match status" value="1"/>
</dbReference>
<comment type="subcellular location">
    <subcellularLocation>
        <location evidence="8">Cytoplasm</location>
    </subcellularLocation>
</comment>
<sequence length="202" mass="22327">MPFVVGLTGGIASGKTTVANMFHEQFGIEIVDADIVAREVVEPGSQGLAAIEQKFGASILLNDGSLNRAKLREIIFSQPEEKAWLNALLHPLIRQQMLADLANVTSPYALLVIPLMVENNLQSLADTVVVVDVDEETQLRRTSERDNVSREQAQSILASQATREQRLAIADHVIKNHAENQKLLPQITVLHKKFLEMCRGNL</sequence>
<name>A0A0M0I0Z6_9VIBR</name>
<dbReference type="Gene3D" id="3.40.50.300">
    <property type="entry name" value="P-loop containing nucleotide triphosphate hydrolases"/>
    <property type="match status" value="1"/>
</dbReference>
<reference evidence="11" key="1">
    <citation type="submission" date="2015-08" db="EMBL/GenBank/DDBJ databases">
        <title>Vibrio galatheae sp. nov., a novel member of the Vibrionaceae family isolated from the Solomon Islands.</title>
        <authorList>
            <person name="Giubergia S."/>
            <person name="Machado H."/>
            <person name="Mateiu R.V."/>
            <person name="Gram L."/>
        </authorList>
    </citation>
    <scope>NUCLEOTIDE SEQUENCE [LARGE SCALE GENOMIC DNA]</scope>
    <source>
        <strain evidence="11">DSM 19134</strain>
    </source>
</reference>
<evidence type="ECO:0000313" key="11">
    <source>
        <dbReference type="Proteomes" id="UP000037530"/>
    </source>
</evidence>
<dbReference type="EC" id="2.7.1.24" evidence="8 9"/>
<evidence type="ECO:0000256" key="6">
    <source>
        <dbReference type="ARBA" id="ARBA00022840"/>
    </source>
</evidence>
<evidence type="ECO:0000256" key="9">
    <source>
        <dbReference type="NCBIfam" id="TIGR00152"/>
    </source>
</evidence>
<comment type="caution">
    <text evidence="10">The sequence shown here is derived from an EMBL/GenBank/DDBJ whole genome shotgun (WGS) entry which is preliminary data.</text>
</comment>
<dbReference type="PANTHER" id="PTHR10695">
    <property type="entry name" value="DEPHOSPHO-COA KINASE-RELATED"/>
    <property type="match status" value="1"/>
</dbReference>
<organism evidence="10 11">
    <name type="scientific">Vibrio hepatarius</name>
    <dbReference type="NCBI Taxonomy" id="171383"/>
    <lineage>
        <taxon>Bacteria</taxon>
        <taxon>Pseudomonadati</taxon>
        <taxon>Pseudomonadota</taxon>
        <taxon>Gammaproteobacteria</taxon>
        <taxon>Vibrionales</taxon>
        <taxon>Vibrionaceae</taxon>
        <taxon>Vibrio</taxon>
        <taxon>Vibrio oreintalis group</taxon>
    </lineage>
</organism>
<dbReference type="OrthoDB" id="9812943at2"/>
<dbReference type="GO" id="GO:0015937">
    <property type="term" value="P:coenzyme A biosynthetic process"/>
    <property type="evidence" value="ECO:0007669"/>
    <property type="project" value="UniProtKB-UniRule"/>
</dbReference>
<dbReference type="SUPFAM" id="SSF52540">
    <property type="entry name" value="P-loop containing nucleoside triphosphate hydrolases"/>
    <property type="match status" value="1"/>
</dbReference>
<dbReference type="GO" id="GO:0005524">
    <property type="term" value="F:ATP binding"/>
    <property type="evidence" value="ECO:0007669"/>
    <property type="project" value="UniProtKB-UniRule"/>
</dbReference>
<dbReference type="GO" id="GO:0004140">
    <property type="term" value="F:dephospho-CoA kinase activity"/>
    <property type="evidence" value="ECO:0007669"/>
    <property type="project" value="UniProtKB-UniRule"/>
</dbReference>
<keyword evidence="7 8" id="KW-0173">Coenzyme A biosynthesis</keyword>
<comment type="pathway">
    <text evidence="8">Cofactor biosynthesis; coenzyme A biosynthesis; CoA from (R)-pantothenate: step 5/5.</text>
</comment>
<keyword evidence="5 8" id="KW-0418">Kinase</keyword>
<dbReference type="Proteomes" id="UP000037530">
    <property type="component" value="Unassembled WGS sequence"/>
</dbReference>
<accession>A0A0M0I0Z6</accession>
<protein>
    <recommendedName>
        <fullName evidence="8 9">Dephospho-CoA kinase</fullName>
        <ecNumber evidence="8 9">2.7.1.24</ecNumber>
    </recommendedName>
    <alternativeName>
        <fullName evidence="8">Dephosphocoenzyme A kinase</fullName>
    </alternativeName>
</protein>
<evidence type="ECO:0000256" key="8">
    <source>
        <dbReference type="HAMAP-Rule" id="MF_00376"/>
    </source>
</evidence>
<dbReference type="AlphaFoldDB" id="A0A0M0I0Z6"/>
<dbReference type="PATRIC" id="fig|171383.3.peg.1793"/>
<dbReference type="STRING" id="171383.AKJ31_08730"/>
<keyword evidence="4 8" id="KW-0547">Nucleotide-binding</keyword>
<evidence type="ECO:0000256" key="3">
    <source>
        <dbReference type="ARBA" id="ARBA00022679"/>
    </source>
</evidence>
<dbReference type="UniPathway" id="UPA00241">
    <property type="reaction ID" value="UER00356"/>
</dbReference>
<dbReference type="InterPro" id="IPR001977">
    <property type="entry name" value="Depp_CoAkinase"/>
</dbReference>
<comment type="function">
    <text evidence="8">Catalyzes the phosphorylation of the 3'-hydroxyl group of dephosphocoenzyme A to form coenzyme A.</text>
</comment>
<gene>
    <name evidence="8 10" type="primary">coaE</name>
    <name evidence="10" type="ORF">AKJ31_08730</name>
</gene>
<keyword evidence="11" id="KW-1185">Reference proteome</keyword>
<dbReference type="Pfam" id="PF01121">
    <property type="entry name" value="CoaE"/>
    <property type="match status" value="1"/>
</dbReference>
<comment type="catalytic activity">
    <reaction evidence="8">
        <text>3'-dephospho-CoA + ATP = ADP + CoA + H(+)</text>
        <dbReference type="Rhea" id="RHEA:18245"/>
        <dbReference type="ChEBI" id="CHEBI:15378"/>
        <dbReference type="ChEBI" id="CHEBI:30616"/>
        <dbReference type="ChEBI" id="CHEBI:57287"/>
        <dbReference type="ChEBI" id="CHEBI:57328"/>
        <dbReference type="ChEBI" id="CHEBI:456216"/>
        <dbReference type="EC" id="2.7.1.24"/>
    </reaction>
</comment>
<dbReference type="GO" id="GO:0005737">
    <property type="term" value="C:cytoplasm"/>
    <property type="evidence" value="ECO:0007669"/>
    <property type="project" value="UniProtKB-SubCell"/>
</dbReference>
<keyword evidence="3 8" id="KW-0808">Transferase</keyword>
<feature type="binding site" evidence="8">
    <location>
        <begin position="12"/>
        <end position="17"/>
    </location>
    <ligand>
        <name>ATP</name>
        <dbReference type="ChEBI" id="CHEBI:30616"/>
    </ligand>
</feature>
<proteinExistence type="inferred from homology"/>
<evidence type="ECO:0000256" key="7">
    <source>
        <dbReference type="ARBA" id="ARBA00022993"/>
    </source>
</evidence>
<dbReference type="InterPro" id="IPR027417">
    <property type="entry name" value="P-loop_NTPase"/>
</dbReference>
<evidence type="ECO:0000256" key="4">
    <source>
        <dbReference type="ARBA" id="ARBA00022741"/>
    </source>
</evidence>
<comment type="similarity">
    <text evidence="1 8">Belongs to the CoaE family.</text>
</comment>
<dbReference type="FunFam" id="3.40.50.300:FF:000518">
    <property type="entry name" value="Dephospho-CoA kinase"/>
    <property type="match status" value="1"/>
</dbReference>
<evidence type="ECO:0000256" key="5">
    <source>
        <dbReference type="ARBA" id="ARBA00022777"/>
    </source>
</evidence>
<dbReference type="HAMAP" id="MF_00376">
    <property type="entry name" value="Dephospho_CoA_kinase"/>
    <property type="match status" value="1"/>
</dbReference>
<keyword evidence="2 8" id="KW-0963">Cytoplasm</keyword>
<evidence type="ECO:0000313" key="10">
    <source>
        <dbReference type="EMBL" id="KOO07986.1"/>
    </source>
</evidence>
<evidence type="ECO:0000256" key="1">
    <source>
        <dbReference type="ARBA" id="ARBA00009018"/>
    </source>
</evidence>
<keyword evidence="6 8" id="KW-0067">ATP-binding</keyword>
<dbReference type="EMBL" id="LHPI01000006">
    <property type="protein sequence ID" value="KOO07986.1"/>
    <property type="molecule type" value="Genomic_DNA"/>
</dbReference>
<evidence type="ECO:0000256" key="2">
    <source>
        <dbReference type="ARBA" id="ARBA00022490"/>
    </source>
</evidence>
<dbReference type="CDD" id="cd02022">
    <property type="entry name" value="DPCK"/>
    <property type="match status" value="1"/>
</dbReference>
<dbReference type="PROSITE" id="PS51219">
    <property type="entry name" value="DPCK"/>
    <property type="match status" value="1"/>
</dbReference>
<dbReference type="PANTHER" id="PTHR10695:SF46">
    <property type="entry name" value="BIFUNCTIONAL COENZYME A SYNTHASE-RELATED"/>
    <property type="match status" value="1"/>
</dbReference>
<dbReference type="RefSeq" id="WP_053408723.1">
    <property type="nucleotide sequence ID" value="NZ_DAIPHI010000093.1"/>
</dbReference>